<gene>
    <name evidence="2" type="ordered locus">NSE_0744</name>
</gene>
<keyword evidence="1" id="KW-0472">Membrane</keyword>
<proteinExistence type="predicted"/>
<evidence type="ECO:0000313" key="3">
    <source>
        <dbReference type="Proteomes" id="UP000001942"/>
    </source>
</evidence>
<protein>
    <submittedName>
        <fullName evidence="2">Uncharacterized protein</fullName>
    </submittedName>
</protein>
<dbReference type="HOGENOM" id="CLU_2992091_0_0_5"/>
<dbReference type="STRING" id="222891.NSE_0744"/>
<keyword evidence="1" id="KW-0812">Transmembrane</keyword>
<organism evidence="2 3">
    <name type="scientific">Ehrlichia sennetsu (strain ATCC VR-367 / Miyayama)</name>
    <name type="common">Neorickettsia sennetsu</name>
    <dbReference type="NCBI Taxonomy" id="222891"/>
    <lineage>
        <taxon>Bacteria</taxon>
        <taxon>Pseudomonadati</taxon>
        <taxon>Pseudomonadota</taxon>
        <taxon>Alphaproteobacteria</taxon>
        <taxon>Rickettsiales</taxon>
        <taxon>Anaplasmataceae</taxon>
        <taxon>Ehrlichia</taxon>
    </lineage>
</organism>
<sequence>MCDCCDLFLCLCSILVNTVVYLSAVHATGSCSSLFWLQCCFFVVLPTEVDILLRNCC</sequence>
<feature type="transmembrane region" description="Helical" evidence="1">
    <location>
        <begin position="7"/>
        <end position="27"/>
    </location>
</feature>
<keyword evidence="3" id="KW-1185">Reference proteome</keyword>
<dbReference type="AlphaFoldDB" id="Q2GD26"/>
<dbReference type="EMBL" id="CP000237">
    <property type="protein sequence ID" value="ABD46309.1"/>
    <property type="molecule type" value="Genomic_DNA"/>
</dbReference>
<keyword evidence="1" id="KW-1133">Transmembrane helix</keyword>
<evidence type="ECO:0000313" key="2">
    <source>
        <dbReference type="EMBL" id="ABD46309.1"/>
    </source>
</evidence>
<dbReference type="KEGG" id="nse:NSE_0744"/>
<dbReference type="Proteomes" id="UP000001942">
    <property type="component" value="Chromosome"/>
</dbReference>
<reference evidence="2 3" key="1">
    <citation type="journal article" date="2006" name="PLoS Genet.">
        <title>Comparative genomics of emerging human ehrlichiosis agents.</title>
        <authorList>
            <person name="Dunning Hotopp J.C."/>
            <person name="Lin M."/>
            <person name="Madupu R."/>
            <person name="Crabtree J."/>
            <person name="Angiuoli S.V."/>
            <person name="Eisen J.A."/>
            <person name="Seshadri R."/>
            <person name="Ren Q."/>
            <person name="Wu M."/>
            <person name="Utterback T.R."/>
            <person name="Smith S."/>
            <person name="Lewis M."/>
            <person name="Khouri H."/>
            <person name="Zhang C."/>
            <person name="Niu H."/>
            <person name="Lin Q."/>
            <person name="Ohashi N."/>
            <person name="Zhi N."/>
            <person name="Nelson W."/>
            <person name="Brinkac L.M."/>
            <person name="Dodson R.J."/>
            <person name="Rosovitz M.J."/>
            <person name="Sundaram J."/>
            <person name="Daugherty S.C."/>
            <person name="Davidsen T."/>
            <person name="Durkin A.S."/>
            <person name="Gwinn M."/>
            <person name="Haft D.H."/>
            <person name="Selengut J.D."/>
            <person name="Sullivan S.A."/>
            <person name="Zafar N."/>
            <person name="Zhou L."/>
            <person name="Benahmed F."/>
            <person name="Forberger H."/>
            <person name="Halpin R."/>
            <person name="Mulligan S."/>
            <person name="Robinson J."/>
            <person name="White O."/>
            <person name="Rikihisa Y."/>
            <person name="Tettelin H."/>
        </authorList>
    </citation>
    <scope>NUCLEOTIDE SEQUENCE [LARGE SCALE GENOMIC DNA]</scope>
    <source>
        <strain evidence="3">ATCC VR-367 / Miyayama</strain>
    </source>
</reference>
<evidence type="ECO:0000256" key="1">
    <source>
        <dbReference type="SAM" id="Phobius"/>
    </source>
</evidence>
<feature type="transmembrane region" description="Helical" evidence="1">
    <location>
        <begin position="33"/>
        <end position="53"/>
    </location>
</feature>
<accession>Q2GD26</accession>
<name>Q2GD26_EHRS3</name>